<gene>
    <name evidence="2" type="ORF">I6J18_02375</name>
</gene>
<dbReference type="KEGG" id="ppsr:I6J18_02375"/>
<dbReference type="RefSeq" id="WP_040374370.1">
    <property type="nucleotide sequence ID" value="NZ_CP068053.1"/>
</dbReference>
<name>A0A974S0S6_PERPY</name>
<dbReference type="SUPFAM" id="SSF50129">
    <property type="entry name" value="GroES-like"/>
    <property type="match status" value="1"/>
</dbReference>
<accession>A0A974S0S6</accession>
<dbReference type="Gene3D" id="3.90.180.10">
    <property type="entry name" value="Medium-chain alcohol dehydrogenases, catalytic domain"/>
    <property type="match status" value="1"/>
</dbReference>
<dbReference type="SMART" id="SM00829">
    <property type="entry name" value="PKS_ER"/>
    <property type="match status" value="1"/>
</dbReference>
<dbReference type="Gene3D" id="3.40.50.720">
    <property type="entry name" value="NAD(P)-binding Rossmann-like Domain"/>
    <property type="match status" value="1"/>
</dbReference>
<dbReference type="Proteomes" id="UP000595254">
    <property type="component" value="Chromosome"/>
</dbReference>
<dbReference type="NCBIfam" id="TIGR02823">
    <property type="entry name" value="oxido_YhdH"/>
    <property type="match status" value="1"/>
</dbReference>
<organism evidence="2 3">
    <name type="scientific">Peribacillus psychrosaccharolyticus</name>
    <name type="common">Bacillus psychrosaccharolyticus</name>
    <dbReference type="NCBI Taxonomy" id="1407"/>
    <lineage>
        <taxon>Bacteria</taxon>
        <taxon>Bacillati</taxon>
        <taxon>Bacillota</taxon>
        <taxon>Bacilli</taxon>
        <taxon>Bacillales</taxon>
        <taxon>Bacillaceae</taxon>
        <taxon>Peribacillus</taxon>
    </lineage>
</organism>
<dbReference type="SUPFAM" id="SSF51735">
    <property type="entry name" value="NAD(P)-binding Rossmann-fold domains"/>
    <property type="match status" value="1"/>
</dbReference>
<dbReference type="EC" id="1.3.1.95" evidence="2"/>
<keyword evidence="3" id="KW-1185">Reference proteome</keyword>
<dbReference type="PANTHER" id="PTHR43677">
    <property type="entry name" value="SHORT-CHAIN DEHYDROGENASE/REDUCTASE"/>
    <property type="match status" value="1"/>
</dbReference>
<reference evidence="2 3" key="1">
    <citation type="submission" date="2021-01" db="EMBL/GenBank/DDBJ databases">
        <title>FDA dAtabase for Regulatory Grade micrObial Sequences (FDA-ARGOS): Supporting development and validation of Infectious Disease Dx tests.</title>
        <authorList>
            <person name="Nelson B."/>
            <person name="Plummer A."/>
            <person name="Tallon L."/>
            <person name="Sadzewicz L."/>
            <person name="Zhao X."/>
            <person name="Boylan J."/>
            <person name="Ott S."/>
            <person name="Bowen H."/>
            <person name="Vavikolanu K."/>
            <person name="Mehta A."/>
            <person name="Aluvathingal J."/>
            <person name="Nadendla S."/>
            <person name="Myers T."/>
            <person name="Yan Y."/>
            <person name="Sichtig H."/>
        </authorList>
    </citation>
    <scope>NUCLEOTIDE SEQUENCE [LARGE SCALE GENOMIC DNA]</scope>
    <source>
        <strain evidence="2 3">FDAARGOS_1161</strain>
    </source>
</reference>
<proteinExistence type="predicted"/>
<dbReference type="InterPro" id="IPR014188">
    <property type="entry name" value="Acrylyl-CoA_reductase_AcuI"/>
</dbReference>
<dbReference type="InterPro" id="IPR013149">
    <property type="entry name" value="ADH-like_C"/>
</dbReference>
<dbReference type="InterPro" id="IPR013154">
    <property type="entry name" value="ADH-like_N"/>
</dbReference>
<keyword evidence="2" id="KW-0560">Oxidoreductase</keyword>
<dbReference type="GO" id="GO:0043957">
    <property type="term" value="F:acryloyl-CoA reductase (NADPH) activity"/>
    <property type="evidence" value="ECO:0007669"/>
    <property type="project" value="TreeGrafter"/>
</dbReference>
<feature type="domain" description="Enoyl reductase (ER)" evidence="1">
    <location>
        <begin position="15"/>
        <end position="326"/>
    </location>
</feature>
<evidence type="ECO:0000313" key="3">
    <source>
        <dbReference type="Proteomes" id="UP000595254"/>
    </source>
</evidence>
<protein>
    <submittedName>
        <fullName evidence="2">Acryloyl-CoA reductase</fullName>
        <ecNumber evidence="2">1.3.1.95</ecNumber>
    </submittedName>
</protein>
<dbReference type="PANTHER" id="PTHR43677:SF1">
    <property type="entry name" value="ACRYLYL-COA REDUCTASE ACUI-RELATED"/>
    <property type="match status" value="1"/>
</dbReference>
<dbReference type="Pfam" id="PF00107">
    <property type="entry name" value="ADH_zinc_N"/>
    <property type="match status" value="1"/>
</dbReference>
<sequence>METFQALVLDKVNEETTLDIKELTMNDLPEGDVTIRVAYSSVNYKDGLVAIQNLFVTSYPFVPGIDLAGTIIDSSDERFQTGDEVIVTSYTLGTGQFGGFSEIARVPAEWVVPLPKGLSLKEAMILGTAGFTAALSVQRLEDNEVNPSLGPVLVAGATGGVGSIAVNILANKGYEVTASTGKTNEESYLKGLGAAHVINRQEIIDTDQTPMREEKWAAAIDPVGGKTLQYILSTLKYGGSVATCGLTGGTAVSTTVLPYISRGVNWLGIDSVQCPMDKRIKVWERLGDDLKPTMLNEDMVNEISLHELPEVLADILKGNVRGRTLVNLNK</sequence>
<evidence type="ECO:0000313" key="2">
    <source>
        <dbReference type="EMBL" id="QQT00791.1"/>
    </source>
</evidence>
<dbReference type="Pfam" id="PF08240">
    <property type="entry name" value="ADH_N"/>
    <property type="match status" value="1"/>
</dbReference>
<evidence type="ECO:0000259" key="1">
    <source>
        <dbReference type="SMART" id="SM00829"/>
    </source>
</evidence>
<dbReference type="AlphaFoldDB" id="A0A974S0S6"/>
<dbReference type="InterPro" id="IPR011032">
    <property type="entry name" value="GroES-like_sf"/>
</dbReference>
<dbReference type="InterPro" id="IPR036291">
    <property type="entry name" value="NAD(P)-bd_dom_sf"/>
</dbReference>
<dbReference type="GO" id="GO:0043958">
    <property type="term" value="F:acryloyl-CoA reductase (NADH) activity"/>
    <property type="evidence" value="ECO:0007669"/>
    <property type="project" value="UniProtKB-EC"/>
</dbReference>
<dbReference type="EMBL" id="CP068053">
    <property type="protein sequence ID" value="QQT00791.1"/>
    <property type="molecule type" value="Genomic_DNA"/>
</dbReference>
<dbReference type="InterPro" id="IPR020843">
    <property type="entry name" value="ER"/>
</dbReference>
<dbReference type="InterPro" id="IPR051397">
    <property type="entry name" value="Zn-ADH-like_protein"/>
</dbReference>